<evidence type="ECO:0000256" key="2">
    <source>
        <dbReference type="ARBA" id="ARBA00022603"/>
    </source>
</evidence>
<evidence type="ECO:0000256" key="1">
    <source>
        <dbReference type="ARBA" id="ARBA00011975"/>
    </source>
</evidence>
<dbReference type="PROSITE" id="PS51679">
    <property type="entry name" value="SAM_MT_C5"/>
    <property type="match status" value="1"/>
</dbReference>
<dbReference type="Pfam" id="PF00145">
    <property type="entry name" value="DNA_methylase"/>
    <property type="match status" value="1"/>
</dbReference>
<dbReference type="InterPro" id="IPR029063">
    <property type="entry name" value="SAM-dependent_MTases_sf"/>
</dbReference>
<dbReference type="Gene3D" id="3.90.120.10">
    <property type="entry name" value="DNA Methylase, subunit A, domain 2"/>
    <property type="match status" value="1"/>
</dbReference>
<dbReference type="InterPro" id="IPR031303">
    <property type="entry name" value="C5_meth_CS"/>
</dbReference>
<name>A0AAW5M109_LACJH</name>
<keyword evidence="4 6" id="KW-0949">S-adenosyl-L-methionine</keyword>
<evidence type="ECO:0000313" key="9">
    <source>
        <dbReference type="Proteomes" id="UP001206357"/>
    </source>
</evidence>
<keyword evidence="2 6" id="KW-0489">Methyltransferase</keyword>
<evidence type="ECO:0000256" key="5">
    <source>
        <dbReference type="ARBA" id="ARBA00022747"/>
    </source>
</evidence>
<accession>A0AAW5M109</accession>
<evidence type="ECO:0000256" key="6">
    <source>
        <dbReference type="PROSITE-ProRule" id="PRU01016"/>
    </source>
</evidence>
<sequence length="372" mass="42177">MKFIDMFAGIGGFRSGLEQAGHTCVGYIEFDKFARKSYQAIYSTKGEYTAHDIRKVNGKELPDADIWTFGSPCQDISFAGKQKGLQGSRSSLFFEVMRMLDERQEAKKFLPSYLIMENVKALLSSSQGWDFATVFIEMEKRGYDPEWSLINSAQVVSQNRERVYIVGHFRGRCTAQVFPIRRQGTDLVRTNEKIKVVGKTFQSGCTTLTTTDHKPQKQVAIRQIGNYMINSKRKNPEAGRIYDPTGLSPTLNTMQGGDRQPKIIVRACITPGRVTKRQNGRRFKNQDEPSFTLSCQDRHGVLLKKENNVQIRKLTPLECWRLQGFSDAQFKKARAAGISDSQLYKQAGNAVTVPVIKEIGKKLKLFDAREDF</sequence>
<dbReference type="GO" id="GO:0003886">
    <property type="term" value="F:DNA (cytosine-5-)-methyltransferase activity"/>
    <property type="evidence" value="ECO:0007669"/>
    <property type="project" value="UniProtKB-EC"/>
</dbReference>
<dbReference type="AlphaFoldDB" id="A0AAW5M109"/>
<dbReference type="Gene3D" id="3.40.50.150">
    <property type="entry name" value="Vaccinia Virus protein VP39"/>
    <property type="match status" value="1"/>
</dbReference>
<dbReference type="PROSITE" id="PS00095">
    <property type="entry name" value="C5_MTASE_2"/>
    <property type="match status" value="1"/>
</dbReference>
<dbReference type="Proteomes" id="UP001206357">
    <property type="component" value="Unassembled WGS sequence"/>
</dbReference>
<dbReference type="InterPro" id="IPR050750">
    <property type="entry name" value="C5-MTase"/>
</dbReference>
<evidence type="ECO:0000256" key="4">
    <source>
        <dbReference type="ARBA" id="ARBA00022691"/>
    </source>
</evidence>
<dbReference type="NCBIfam" id="TIGR00675">
    <property type="entry name" value="dcm"/>
    <property type="match status" value="1"/>
</dbReference>
<evidence type="ECO:0000256" key="7">
    <source>
        <dbReference type="RuleBase" id="RU000416"/>
    </source>
</evidence>
<keyword evidence="3 6" id="KW-0808">Transferase</keyword>
<keyword evidence="5" id="KW-0680">Restriction system</keyword>
<feature type="active site" evidence="6">
    <location>
        <position position="73"/>
    </location>
</feature>
<dbReference type="EC" id="2.1.1.37" evidence="1"/>
<protein>
    <recommendedName>
        <fullName evidence="1">DNA (cytosine-5-)-methyltransferase</fullName>
        <ecNumber evidence="1">2.1.1.37</ecNumber>
    </recommendedName>
</protein>
<dbReference type="SUPFAM" id="SSF53335">
    <property type="entry name" value="S-adenosyl-L-methionine-dependent methyltransferases"/>
    <property type="match status" value="1"/>
</dbReference>
<dbReference type="GO" id="GO:0032259">
    <property type="term" value="P:methylation"/>
    <property type="evidence" value="ECO:0007669"/>
    <property type="project" value="UniProtKB-KW"/>
</dbReference>
<proteinExistence type="inferred from homology"/>
<dbReference type="PANTHER" id="PTHR46098:SF1">
    <property type="entry name" value="TRNA (CYTOSINE(38)-C(5))-METHYLTRANSFERASE"/>
    <property type="match status" value="1"/>
</dbReference>
<gene>
    <name evidence="8" type="ORF">NSA17_08195</name>
</gene>
<dbReference type="EMBL" id="JANKAU010000010">
    <property type="protein sequence ID" value="MCR1915409.1"/>
    <property type="molecule type" value="Genomic_DNA"/>
</dbReference>
<organism evidence="8 9">
    <name type="scientific">Lactobacillus johnsonii</name>
    <dbReference type="NCBI Taxonomy" id="33959"/>
    <lineage>
        <taxon>Bacteria</taxon>
        <taxon>Bacillati</taxon>
        <taxon>Bacillota</taxon>
        <taxon>Bacilli</taxon>
        <taxon>Lactobacillales</taxon>
        <taxon>Lactobacillaceae</taxon>
        <taxon>Lactobacillus</taxon>
    </lineage>
</organism>
<dbReference type="InterPro" id="IPR001525">
    <property type="entry name" value="C5_MeTfrase"/>
</dbReference>
<evidence type="ECO:0000313" key="8">
    <source>
        <dbReference type="EMBL" id="MCR1915409.1"/>
    </source>
</evidence>
<dbReference type="RefSeq" id="WP_257579196.1">
    <property type="nucleotide sequence ID" value="NZ_JANKAU010000010.1"/>
</dbReference>
<comment type="caution">
    <text evidence="8">The sequence shown here is derived from an EMBL/GenBank/DDBJ whole genome shotgun (WGS) entry which is preliminary data.</text>
</comment>
<dbReference type="GO" id="GO:0009307">
    <property type="term" value="P:DNA restriction-modification system"/>
    <property type="evidence" value="ECO:0007669"/>
    <property type="project" value="UniProtKB-KW"/>
</dbReference>
<reference evidence="8" key="1">
    <citation type="submission" date="2022-07" db="EMBL/GenBank/DDBJ databases">
        <title>Enhanced cultured diversity of the mouse gut microbiota enables custom-made synthetic communities.</title>
        <authorList>
            <person name="Afrizal A."/>
        </authorList>
    </citation>
    <scope>NUCLEOTIDE SEQUENCE</scope>
    <source>
        <strain evidence="8">DSM 100219</strain>
    </source>
</reference>
<dbReference type="PRINTS" id="PR00105">
    <property type="entry name" value="C5METTRFRASE"/>
</dbReference>
<evidence type="ECO:0000256" key="3">
    <source>
        <dbReference type="ARBA" id="ARBA00022679"/>
    </source>
</evidence>
<comment type="similarity">
    <text evidence="6 7">Belongs to the class I-like SAM-binding methyltransferase superfamily. C5-methyltransferase family.</text>
</comment>
<dbReference type="PANTHER" id="PTHR46098">
    <property type="entry name" value="TRNA (CYTOSINE(38)-C(5))-METHYLTRANSFERASE"/>
    <property type="match status" value="1"/>
</dbReference>